<gene>
    <name evidence="16" type="primary">cshA</name>
    <name evidence="16" type="ORF">Ani05nite_21290</name>
</gene>
<dbReference type="PROSITE" id="PS00039">
    <property type="entry name" value="DEAD_ATP_HELICASE"/>
    <property type="match status" value="1"/>
</dbReference>
<keyword evidence="7" id="KW-0346">Stress response</keyword>
<dbReference type="CDD" id="cd18787">
    <property type="entry name" value="SF2_C_DEAD"/>
    <property type="match status" value="1"/>
</dbReference>
<comment type="catalytic activity">
    <reaction evidence="9">
        <text>ATP + H2O = ADP + phosphate + H(+)</text>
        <dbReference type="Rhea" id="RHEA:13065"/>
        <dbReference type="ChEBI" id="CHEBI:15377"/>
        <dbReference type="ChEBI" id="CHEBI:15378"/>
        <dbReference type="ChEBI" id="CHEBI:30616"/>
        <dbReference type="ChEBI" id="CHEBI:43474"/>
        <dbReference type="ChEBI" id="CHEBI:456216"/>
        <dbReference type="EC" id="3.6.4.13"/>
    </reaction>
</comment>
<dbReference type="InterPro" id="IPR000629">
    <property type="entry name" value="RNA-helicase_DEAD-box_CS"/>
</dbReference>
<dbReference type="InterPro" id="IPR011545">
    <property type="entry name" value="DEAD/DEAH_box_helicase_dom"/>
</dbReference>
<evidence type="ECO:0000313" key="17">
    <source>
        <dbReference type="Proteomes" id="UP000647172"/>
    </source>
</evidence>
<evidence type="ECO:0000259" key="14">
    <source>
        <dbReference type="PROSITE" id="PS51194"/>
    </source>
</evidence>
<evidence type="ECO:0000256" key="1">
    <source>
        <dbReference type="ARBA" id="ARBA00012552"/>
    </source>
</evidence>
<comment type="similarity">
    <text evidence="8 11">Belongs to the DEAD box helicase family.</text>
</comment>
<organism evidence="16 17">
    <name type="scientific">Actinoplanes nipponensis</name>
    <dbReference type="NCBI Taxonomy" id="135950"/>
    <lineage>
        <taxon>Bacteria</taxon>
        <taxon>Bacillati</taxon>
        <taxon>Actinomycetota</taxon>
        <taxon>Actinomycetes</taxon>
        <taxon>Micromonosporales</taxon>
        <taxon>Micromonosporaceae</taxon>
        <taxon>Actinoplanes</taxon>
    </lineage>
</organism>
<feature type="short sequence motif" description="Q motif" evidence="10">
    <location>
        <begin position="10"/>
        <end position="38"/>
    </location>
</feature>
<evidence type="ECO:0000256" key="5">
    <source>
        <dbReference type="ARBA" id="ARBA00022806"/>
    </source>
</evidence>
<feature type="domain" description="Helicase ATP-binding" evidence="13">
    <location>
        <begin position="41"/>
        <end position="212"/>
    </location>
</feature>
<evidence type="ECO:0000256" key="10">
    <source>
        <dbReference type="PROSITE-ProRule" id="PRU00552"/>
    </source>
</evidence>
<keyword evidence="17" id="KW-1185">Reference proteome</keyword>
<evidence type="ECO:0000256" key="3">
    <source>
        <dbReference type="ARBA" id="ARBA00022741"/>
    </source>
</evidence>
<dbReference type="GO" id="GO:0005524">
    <property type="term" value="F:ATP binding"/>
    <property type="evidence" value="ECO:0007669"/>
    <property type="project" value="UniProtKB-KW"/>
</dbReference>
<dbReference type="PROSITE" id="PS51195">
    <property type="entry name" value="Q_MOTIF"/>
    <property type="match status" value="1"/>
</dbReference>
<dbReference type="Gene3D" id="3.40.50.300">
    <property type="entry name" value="P-loop containing nucleotide triphosphate hydrolases"/>
    <property type="match status" value="2"/>
</dbReference>
<evidence type="ECO:0000256" key="7">
    <source>
        <dbReference type="ARBA" id="ARBA00023016"/>
    </source>
</evidence>
<dbReference type="PROSITE" id="PS51192">
    <property type="entry name" value="HELICASE_ATP_BIND_1"/>
    <property type="match status" value="1"/>
</dbReference>
<feature type="region of interest" description="Disordered" evidence="12">
    <location>
        <begin position="439"/>
        <end position="477"/>
    </location>
</feature>
<keyword evidence="4 11" id="KW-0378">Hydrolase</keyword>
<feature type="domain" description="Helicase C-terminal" evidence="14">
    <location>
        <begin position="242"/>
        <end position="387"/>
    </location>
</feature>
<dbReference type="InterPro" id="IPR014001">
    <property type="entry name" value="Helicase_ATP-bd"/>
</dbReference>
<dbReference type="EC" id="3.6.4.13" evidence="1"/>
<dbReference type="Gene3D" id="3.30.70.330">
    <property type="match status" value="1"/>
</dbReference>
<dbReference type="InterPro" id="IPR014014">
    <property type="entry name" value="RNA_helicase_DEAD_Q_motif"/>
</dbReference>
<dbReference type="RefSeq" id="WP_203767281.1">
    <property type="nucleotide sequence ID" value="NZ_BAAAYJ010000114.1"/>
</dbReference>
<feature type="compositionally biased region" description="Basic and acidic residues" evidence="12">
    <location>
        <begin position="452"/>
        <end position="473"/>
    </location>
</feature>
<dbReference type="Pfam" id="PF00270">
    <property type="entry name" value="DEAD"/>
    <property type="match status" value="1"/>
</dbReference>
<protein>
    <recommendedName>
        <fullName evidence="1">RNA helicase</fullName>
        <ecNumber evidence="1">3.6.4.13</ecNumber>
    </recommendedName>
</protein>
<feature type="domain" description="DEAD-box RNA helicase Q" evidence="15">
    <location>
        <begin position="10"/>
        <end position="38"/>
    </location>
</feature>
<name>A0A919JFU7_9ACTN</name>
<dbReference type="SMART" id="SM00490">
    <property type="entry name" value="HELICc"/>
    <property type="match status" value="1"/>
</dbReference>
<dbReference type="SUPFAM" id="SSF52540">
    <property type="entry name" value="P-loop containing nucleoside triphosphate hydrolases"/>
    <property type="match status" value="1"/>
</dbReference>
<evidence type="ECO:0000256" key="4">
    <source>
        <dbReference type="ARBA" id="ARBA00022801"/>
    </source>
</evidence>
<dbReference type="GO" id="GO:0003723">
    <property type="term" value="F:RNA binding"/>
    <property type="evidence" value="ECO:0007669"/>
    <property type="project" value="UniProtKB-ARBA"/>
</dbReference>
<dbReference type="SMART" id="SM00487">
    <property type="entry name" value="DEXDc"/>
    <property type="match status" value="1"/>
</dbReference>
<dbReference type="InterPro" id="IPR027417">
    <property type="entry name" value="P-loop_NTPase"/>
</dbReference>
<evidence type="ECO:0000256" key="8">
    <source>
        <dbReference type="ARBA" id="ARBA00038437"/>
    </source>
</evidence>
<dbReference type="Proteomes" id="UP000647172">
    <property type="component" value="Unassembled WGS sequence"/>
</dbReference>
<evidence type="ECO:0000256" key="9">
    <source>
        <dbReference type="ARBA" id="ARBA00047984"/>
    </source>
</evidence>
<dbReference type="GO" id="GO:0005829">
    <property type="term" value="C:cytosol"/>
    <property type="evidence" value="ECO:0007669"/>
    <property type="project" value="TreeGrafter"/>
</dbReference>
<dbReference type="InterPro" id="IPR012677">
    <property type="entry name" value="Nucleotide-bd_a/b_plait_sf"/>
</dbReference>
<dbReference type="FunFam" id="3.40.50.300:FF:000108">
    <property type="entry name" value="ATP-dependent RNA helicase RhlE"/>
    <property type="match status" value="1"/>
</dbReference>
<dbReference type="Pfam" id="PF25399">
    <property type="entry name" value="DeaD_dimer"/>
    <property type="match status" value="1"/>
</dbReference>
<keyword evidence="5 11" id="KW-0347">Helicase</keyword>
<dbReference type="PANTHER" id="PTHR47959">
    <property type="entry name" value="ATP-DEPENDENT RNA HELICASE RHLE-RELATED"/>
    <property type="match status" value="1"/>
</dbReference>
<dbReference type="Pfam" id="PF03880">
    <property type="entry name" value="DbpA"/>
    <property type="match status" value="1"/>
</dbReference>
<dbReference type="InterPro" id="IPR050079">
    <property type="entry name" value="DEAD_box_RNA_helicase"/>
</dbReference>
<accession>A0A919JFU7</accession>
<sequence>MSEHLFADATGFAGLALRPELLKALTSLGYEEPTPIQREAIPPLLAGNDLLGQAATGTGKTAAFALPLLHRLEPDARGGPAALVLVPTRELAEQVSQAVHRYGRDLGVRVLPVYGGQPIGRQLQALQRGVDVVVGTPGRVLDHISRETLDLSDVRTVVLDEADEMLDMGFAEDIEAILAETPQTRQTVLFSATMPPRIDGIARRHLKDPVRIQMGREASAPGEIPLVRQSAYIVARAHKSAALGRVLDVEAPTAAIIFCRTREEVDQVTETLNGRGYRAEALHGGMSQDQRDRVMGRLRAGSTELLVATDVAARGLDVEQLTHVVNYNVPSAPEAYVHRIGRVGRAGREGAAITLAEPRESRMLKAIERLTRQRITLEKVPTVTDLRARRLELTRASLESSLQSDDLERFRVVIESLTSEFDIETVALAAVKLAHEAAGGDVDEQEIPTPRELVRERPEGRDGRRTERPERRGGPAGEGVARLFIGLGRRAGLRPQDLVGAIAGESGLNARDIGAIQITDRFSLVEVPESAAEMVIAAMSQATVRGRRPQVRRERYSR</sequence>
<dbReference type="CDD" id="cd12252">
    <property type="entry name" value="RRM_DbpA"/>
    <property type="match status" value="1"/>
</dbReference>
<dbReference type="InterPro" id="IPR044742">
    <property type="entry name" value="DEAD/DEAH_RhlB"/>
</dbReference>
<keyword evidence="3 11" id="KW-0547">Nucleotide-binding</keyword>
<evidence type="ECO:0000256" key="11">
    <source>
        <dbReference type="RuleBase" id="RU000492"/>
    </source>
</evidence>
<evidence type="ECO:0000256" key="12">
    <source>
        <dbReference type="SAM" id="MobiDB-lite"/>
    </source>
</evidence>
<dbReference type="GO" id="GO:0003724">
    <property type="term" value="F:RNA helicase activity"/>
    <property type="evidence" value="ECO:0007669"/>
    <property type="project" value="UniProtKB-EC"/>
</dbReference>
<evidence type="ECO:0000256" key="6">
    <source>
        <dbReference type="ARBA" id="ARBA00022840"/>
    </source>
</evidence>
<dbReference type="AlphaFoldDB" id="A0A919JFU7"/>
<dbReference type="PROSITE" id="PS51194">
    <property type="entry name" value="HELICASE_CTER"/>
    <property type="match status" value="1"/>
</dbReference>
<evidence type="ECO:0000313" key="16">
    <source>
        <dbReference type="EMBL" id="GIE48595.1"/>
    </source>
</evidence>
<evidence type="ECO:0000256" key="2">
    <source>
        <dbReference type="ARBA" id="ARBA00022490"/>
    </source>
</evidence>
<dbReference type="EMBL" id="BOMQ01000026">
    <property type="protein sequence ID" value="GIE48595.1"/>
    <property type="molecule type" value="Genomic_DNA"/>
</dbReference>
<comment type="caution">
    <text evidence="16">The sequence shown here is derived from an EMBL/GenBank/DDBJ whole genome shotgun (WGS) entry which is preliminary data.</text>
</comment>
<dbReference type="InterPro" id="IPR005580">
    <property type="entry name" value="DbpA/CsdA_RNA-bd_dom"/>
</dbReference>
<evidence type="ECO:0000259" key="15">
    <source>
        <dbReference type="PROSITE" id="PS51195"/>
    </source>
</evidence>
<keyword evidence="6 11" id="KW-0067">ATP-binding</keyword>
<dbReference type="PANTHER" id="PTHR47959:SF1">
    <property type="entry name" value="ATP-DEPENDENT RNA HELICASE DBPA"/>
    <property type="match status" value="1"/>
</dbReference>
<dbReference type="Pfam" id="PF00271">
    <property type="entry name" value="Helicase_C"/>
    <property type="match status" value="1"/>
</dbReference>
<dbReference type="InterPro" id="IPR001650">
    <property type="entry name" value="Helicase_C-like"/>
</dbReference>
<dbReference type="InterPro" id="IPR057325">
    <property type="entry name" value="DeaD_dimer"/>
</dbReference>
<proteinExistence type="inferred from homology"/>
<evidence type="ECO:0000259" key="13">
    <source>
        <dbReference type="PROSITE" id="PS51192"/>
    </source>
</evidence>
<reference evidence="16" key="1">
    <citation type="submission" date="2021-01" db="EMBL/GenBank/DDBJ databases">
        <title>Whole genome shotgun sequence of Actinoplanes nipponensis NBRC 14063.</title>
        <authorList>
            <person name="Komaki H."/>
            <person name="Tamura T."/>
        </authorList>
    </citation>
    <scope>NUCLEOTIDE SEQUENCE</scope>
    <source>
        <strain evidence="16">NBRC 14063</strain>
    </source>
</reference>
<dbReference type="CDD" id="cd00268">
    <property type="entry name" value="DEADc"/>
    <property type="match status" value="1"/>
</dbReference>
<keyword evidence="2" id="KW-0963">Cytoplasm</keyword>
<dbReference type="GO" id="GO:0016787">
    <property type="term" value="F:hydrolase activity"/>
    <property type="evidence" value="ECO:0007669"/>
    <property type="project" value="UniProtKB-KW"/>
</dbReference>